<gene>
    <name evidence="1" type="ORF">KUF71_007130</name>
    <name evidence="2" type="ORF">KUF71_012045</name>
</gene>
<reference evidence="2" key="2">
    <citation type="journal article" date="2023" name="BMC Genomics">
        <title>Pest status, molecular evolution, and epigenetic factors derived from the genome assembly of Frankliniella fusca, a thysanopteran phytovirus vector.</title>
        <authorList>
            <person name="Catto M.A."/>
            <person name="Labadie P.E."/>
            <person name="Jacobson A.L."/>
            <person name="Kennedy G.G."/>
            <person name="Srinivasan R."/>
            <person name="Hunt B.G."/>
        </authorList>
    </citation>
    <scope>NUCLEOTIDE SEQUENCE</scope>
    <source>
        <strain evidence="2">PL_HMW_Pooled</strain>
    </source>
</reference>
<comment type="caution">
    <text evidence="2">The sequence shown here is derived from an EMBL/GenBank/DDBJ whole genome shotgun (WGS) entry which is preliminary data.</text>
</comment>
<organism evidence="2 3">
    <name type="scientific">Frankliniella fusca</name>
    <dbReference type="NCBI Taxonomy" id="407009"/>
    <lineage>
        <taxon>Eukaryota</taxon>
        <taxon>Metazoa</taxon>
        <taxon>Ecdysozoa</taxon>
        <taxon>Arthropoda</taxon>
        <taxon>Hexapoda</taxon>
        <taxon>Insecta</taxon>
        <taxon>Pterygota</taxon>
        <taxon>Neoptera</taxon>
        <taxon>Paraneoptera</taxon>
        <taxon>Thysanoptera</taxon>
        <taxon>Terebrantia</taxon>
        <taxon>Thripoidea</taxon>
        <taxon>Thripidae</taxon>
        <taxon>Frankliniella</taxon>
    </lineage>
</organism>
<sequence>MFGTVMMKMSMPWWRGCGEEIVPDFEECSYTPRTATSLYMLPLLVQQCGPLSLLSTSLAPVLKNHLR</sequence>
<dbReference type="GO" id="GO:0016779">
    <property type="term" value="F:nucleotidyltransferase activity"/>
    <property type="evidence" value="ECO:0007669"/>
    <property type="project" value="UniProtKB-KW"/>
</dbReference>
<accession>A0AAE1HJY7</accession>
<evidence type="ECO:0000313" key="2">
    <source>
        <dbReference type="EMBL" id="KAK3922588.1"/>
    </source>
</evidence>
<protein>
    <submittedName>
        <fullName evidence="2">Sulfur carrier protein ThiS adenylyltransferase</fullName>
    </submittedName>
</protein>
<evidence type="ECO:0000313" key="1">
    <source>
        <dbReference type="EMBL" id="KAK3917651.1"/>
    </source>
</evidence>
<name>A0AAE1HJY7_9NEOP</name>
<keyword evidence="2" id="KW-0548">Nucleotidyltransferase</keyword>
<keyword evidence="2" id="KW-0808">Transferase</keyword>
<keyword evidence="3" id="KW-1185">Reference proteome</keyword>
<proteinExistence type="predicted"/>
<dbReference type="EMBL" id="JAHWGI010001099">
    <property type="protein sequence ID" value="KAK3922588.1"/>
    <property type="molecule type" value="Genomic_DNA"/>
</dbReference>
<evidence type="ECO:0000313" key="3">
    <source>
        <dbReference type="Proteomes" id="UP001219518"/>
    </source>
</evidence>
<reference evidence="2" key="1">
    <citation type="submission" date="2021-07" db="EMBL/GenBank/DDBJ databases">
        <authorList>
            <person name="Catto M.A."/>
            <person name="Jacobson A."/>
            <person name="Kennedy G."/>
            <person name="Labadie P."/>
            <person name="Hunt B.G."/>
            <person name="Srinivasan R."/>
        </authorList>
    </citation>
    <scope>NUCLEOTIDE SEQUENCE</scope>
    <source>
        <strain evidence="2">PL_HMW_Pooled</strain>
        <tissue evidence="2">Head</tissue>
    </source>
</reference>
<dbReference type="AlphaFoldDB" id="A0AAE1HJY7"/>
<dbReference type="Proteomes" id="UP001219518">
    <property type="component" value="Unassembled WGS sequence"/>
</dbReference>
<dbReference type="EMBL" id="JAHWGI010000769">
    <property type="protein sequence ID" value="KAK3917651.1"/>
    <property type="molecule type" value="Genomic_DNA"/>
</dbReference>